<dbReference type="NCBIfam" id="TIGR00726">
    <property type="entry name" value="peptidoglycan editing factor PgeF"/>
    <property type="match status" value="1"/>
</dbReference>
<dbReference type="Gene3D" id="3.60.140.10">
    <property type="entry name" value="CNF1/YfiH-like putative cysteine hydrolases"/>
    <property type="match status" value="1"/>
</dbReference>
<evidence type="ECO:0000256" key="9">
    <source>
        <dbReference type="ARBA" id="ARBA00049893"/>
    </source>
</evidence>
<evidence type="ECO:0000256" key="8">
    <source>
        <dbReference type="ARBA" id="ARBA00048968"/>
    </source>
</evidence>
<evidence type="ECO:0000256" key="4">
    <source>
        <dbReference type="ARBA" id="ARBA00022723"/>
    </source>
</evidence>
<comment type="catalytic activity">
    <reaction evidence="7">
        <text>adenosine + H2O + H(+) = inosine + NH4(+)</text>
        <dbReference type="Rhea" id="RHEA:24408"/>
        <dbReference type="ChEBI" id="CHEBI:15377"/>
        <dbReference type="ChEBI" id="CHEBI:15378"/>
        <dbReference type="ChEBI" id="CHEBI:16335"/>
        <dbReference type="ChEBI" id="CHEBI:17596"/>
        <dbReference type="ChEBI" id="CHEBI:28938"/>
        <dbReference type="EC" id="3.5.4.4"/>
    </reaction>
    <physiologicalReaction direction="left-to-right" evidence="7">
        <dbReference type="Rhea" id="RHEA:24409"/>
    </physiologicalReaction>
</comment>
<gene>
    <name evidence="11" type="ORF">SAMN02799615_02212</name>
</gene>
<evidence type="ECO:0000313" key="12">
    <source>
        <dbReference type="Proteomes" id="UP000199477"/>
    </source>
</evidence>
<comment type="catalytic activity">
    <reaction evidence="8">
        <text>adenosine + phosphate = alpha-D-ribose 1-phosphate + adenine</text>
        <dbReference type="Rhea" id="RHEA:27642"/>
        <dbReference type="ChEBI" id="CHEBI:16335"/>
        <dbReference type="ChEBI" id="CHEBI:16708"/>
        <dbReference type="ChEBI" id="CHEBI:43474"/>
        <dbReference type="ChEBI" id="CHEBI:57720"/>
        <dbReference type="EC" id="2.4.2.1"/>
    </reaction>
    <physiologicalReaction direction="left-to-right" evidence="8">
        <dbReference type="Rhea" id="RHEA:27643"/>
    </physiologicalReaction>
</comment>
<keyword evidence="4" id="KW-0479">Metal-binding</keyword>
<dbReference type="InterPro" id="IPR038371">
    <property type="entry name" value="Cu_polyphenol_OxRdtase_sf"/>
</dbReference>
<evidence type="ECO:0000256" key="3">
    <source>
        <dbReference type="ARBA" id="ARBA00022679"/>
    </source>
</evidence>
<keyword evidence="3" id="KW-0808">Transferase</keyword>
<keyword evidence="12" id="KW-1185">Reference proteome</keyword>
<dbReference type="PANTHER" id="PTHR30616">
    <property type="entry name" value="UNCHARACTERIZED PROTEIN YFIH"/>
    <property type="match status" value="1"/>
</dbReference>
<dbReference type="PANTHER" id="PTHR30616:SF2">
    <property type="entry name" value="PURINE NUCLEOSIDE PHOSPHORYLASE LACC1"/>
    <property type="match status" value="1"/>
</dbReference>
<comment type="similarity">
    <text evidence="2 10">Belongs to the purine nucleoside phosphorylase YfiH/LACC1 family.</text>
</comment>
<evidence type="ECO:0000256" key="2">
    <source>
        <dbReference type="ARBA" id="ARBA00007353"/>
    </source>
</evidence>
<dbReference type="InterPro" id="IPR011324">
    <property type="entry name" value="Cytotoxic_necrot_fac-like_cat"/>
</dbReference>
<dbReference type="InterPro" id="IPR003730">
    <property type="entry name" value="Cu_polyphenol_OxRdtase"/>
</dbReference>
<dbReference type="GO" id="GO:0005507">
    <property type="term" value="F:copper ion binding"/>
    <property type="evidence" value="ECO:0007669"/>
    <property type="project" value="TreeGrafter"/>
</dbReference>
<dbReference type="Pfam" id="PF02578">
    <property type="entry name" value="Cu-oxidase_4"/>
    <property type="match status" value="1"/>
</dbReference>
<accession>A0A1I2FAV0</accession>
<name>A0A1I2FAV0_9GAMM</name>
<comment type="catalytic activity">
    <reaction evidence="1">
        <text>inosine + phosphate = alpha-D-ribose 1-phosphate + hypoxanthine</text>
        <dbReference type="Rhea" id="RHEA:27646"/>
        <dbReference type="ChEBI" id="CHEBI:17368"/>
        <dbReference type="ChEBI" id="CHEBI:17596"/>
        <dbReference type="ChEBI" id="CHEBI:43474"/>
        <dbReference type="ChEBI" id="CHEBI:57720"/>
        <dbReference type="EC" id="2.4.2.1"/>
    </reaction>
    <physiologicalReaction direction="left-to-right" evidence="1">
        <dbReference type="Rhea" id="RHEA:27647"/>
    </physiologicalReaction>
</comment>
<dbReference type="GO" id="GO:0017061">
    <property type="term" value="F:S-methyl-5-thioadenosine phosphorylase activity"/>
    <property type="evidence" value="ECO:0007669"/>
    <property type="project" value="UniProtKB-EC"/>
</dbReference>
<dbReference type="RefSeq" id="WP_026633654.1">
    <property type="nucleotide sequence ID" value="NZ_FONH01000006.1"/>
</dbReference>
<dbReference type="STRING" id="500610.SAMN02799615_02212"/>
<evidence type="ECO:0000256" key="7">
    <source>
        <dbReference type="ARBA" id="ARBA00047989"/>
    </source>
</evidence>
<dbReference type="SUPFAM" id="SSF64438">
    <property type="entry name" value="CNF1/YfiH-like putative cysteine hydrolases"/>
    <property type="match status" value="1"/>
</dbReference>
<dbReference type="Proteomes" id="UP000199477">
    <property type="component" value="Unassembled WGS sequence"/>
</dbReference>
<evidence type="ECO:0000256" key="1">
    <source>
        <dbReference type="ARBA" id="ARBA00000553"/>
    </source>
</evidence>
<evidence type="ECO:0000256" key="10">
    <source>
        <dbReference type="RuleBase" id="RU361274"/>
    </source>
</evidence>
<reference evidence="12" key="1">
    <citation type="submission" date="2016-10" db="EMBL/GenBank/DDBJ databases">
        <authorList>
            <person name="Varghese N."/>
            <person name="Submissions S."/>
        </authorList>
    </citation>
    <scope>NUCLEOTIDE SEQUENCE [LARGE SCALE GENOMIC DNA]</scope>
    <source>
        <strain evidence="12">UNC178MFTsu3.1</strain>
    </source>
</reference>
<sequence length="246" mass="25711">MTTEGWLRPDWPAPAGVRTAVSTREAPGASAEPFARFNLGSRCGDAPAAVAANRAALETMLGLPATPRWLRQVHGIAVAESGGDGAEPEADAAVTRTRGEPLAILTADCLPVLFCAADGSEVAAAHAGWRGLAGGVLEATLRHMRTPPGAAMAWLGPCIGAASYEVGAEVREAFVADDAGDEACFALTRPGHWLCDLAGLARRRLARAGVPAIYGGGFDTLADPRFYSYRRDAARSGRFATLIWLE</sequence>
<proteinExistence type="inferred from homology"/>
<keyword evidence="6" id="KW-0862">Zinc</keyword>
<protein>
    <recommendedName>
        <fullName evidence="10">Purine nucleoside phosphorylase</fullName>
    </recommendedName>
</protein>
<organism evidence="11 12">
    <name type="scientific">Dyella marensis</name>
    <dbReference type="NCBI Taxonomy" id="500610"/>
    <lineage>
        <taxon>Bacteria</taxon>
        <taxon>Pseudomonadati</taxon>
        <taxon>Pseudomonadota</taxon>
        <taxon>Gammaproteobacteria</taxon>
        <taxon>Lysobacterales</taxon>
        <taxon>Rhodanobacteraceae</taxon>
        <taxon>Dyella</taxon>
    </lineage>
</organism>
<comment type="catalytic activity">
    <reaction evidence="9">
        <text>S-methyl-5'-thioadenosine + phosphate = 5-(methylsulfanyl)-alpha-D-ribose 1-phosphate + adenine</text>
        <dbReference type="Rhea" id="RHEA:11852"/>
        <dbReference type="ChEBI" id="CHEBI:16708"/>
        <dbReference type="ChEBI" id="CHEBI:17509"/>
        <dbReference type="ChEBI" id="CHEBI:43474"/>
        <dbReference type="ChEBI" id="CHEBI:58533"/>
        <dbReference type="EC" id="2.4.2.28"/>
    </reaction>
    <physiologicalReaction direction="left-to-right" evidence="9">
        <dbReference type="Rhea" id="RHEA:11853"/>
    </physiologicalReaction>
</comment>
<evidence type="ECO:0000256" key="5">
    <source>
        <dbReference type="ARBA" id="ARBA00022801"/>
    </source>
</evidence>
<evidence type="ECO:0000256" key="6">
    <source>
        <dbReference type="ARBA" id="ARBA00022833"/>
    </source>
</evidence>
<dbReference type="CDD" id="cd16833">
    <property type="entry name" value="YfiH"/>
    <property type="match status" value="1"/>
</dbReference>
<dbReference type="GO" id="GO:0016787">
    <property type="term" value="F:hydrolase activity"/>
    <property type="evidence" value="ECO:0007669"/>
    <property type="project" value="UniProtKB-KW"/>
</dbReference>
<dbReference type="EMBL" id="FONH01000006">
    <property type="protein sequence ID" value="SFF02143.1"/>
    <property type="molecule type" value="Genomic_DNA"/>
</dbReference>
<keyword evidence="5" id="KW-0378">Hydrolase</keyword>
<evidence type="ECO:0000313" key="11">
    <source>
        <dbReference type="EMBL" id="SFF02143.1"/>
    </source>
</evidence>
<dbReference type="AlphaFoldDB" id="A0A1I2FAV0"/>